<dbReference type="HOGENOM" id="CLU_042710_1_0_5"/>
<keyword evidence="4" id="KW-0735">Signal-anchor</keyword>
<dbReference type="EMBL" id="GL883079">
    <property type="protein sequence ID" value="EGF90259.1"/>
    <property type="molecule type" value="Genomic_DNA"/>
</dbReference>
<gene>
    <name evidence="8" type="ORF">ABI_32750</name>
</gene>
<evidence type="ECO:0000313" key="9">
    <source>
        <dbReference type="Proteomes" id="UP000006512"/>
    </source>
</evidence>
<evidence type="ECO:0000256" key="4">
    <source>
        <dbReference type="ARBA" id="ARBA00022968"/>
    </source>
</evidence>
<dbReference type="InterPro" id="IPR026071">
    <property type="entry name" value="Glyco_Hydrolase_99"/>
</dbReference>
<dbReference type="eggNOG" id="COG4991">
    <property type="taxonomic scope" value="Bacteria"/>
</dbReference>
<keyword evidence="3" id="KW-0378">Hydrolase</keyword>
<keyword evidence="9" id="KW-1185">Reference proteome</keyword>
<evidence type="ECO:0000256" key="7">
    <source>
        <dbReference type="ARBA" id="ARBA00023136"/>
    </source>
</evidence>
<sequence>MSALVLAPLRAVAATRSRKEVLAFYYGWYRTKDPQAHWQNPGSPNTPVTGPYDSQDDVVIARHVQQAKTNGITGFIASWWGPGDPTDQQLPKLLDAATKTDLKVCAYVENATTPEALAEQVLYLHAKHTGHKQWLTLDGRKVVFLYDRVLQTIGLDGWKRARKLIETKAPKALAFITTGNGRNQIAERAPHVDGVHIYDMAFYLSQKHDFEWLWQRQFYSGWIGYQAGLKVKTATILPGFDDRLVPDRPKPRPVVARDNGKLFRALWDAAIAADPDWILIVSFNEWHEGSEIEPSQRNGDRELLTCRQKSARFLR</sequence>
<evidence type="ECO:0000256" key="3">
    <source>
        <dbReference type="ARBA" id="ARBA00022801"/>
    </source>
</evidence>
<evidence type="ECO:0000313" key="8">
    <source>
        <dbReference type="EMBL" id="EGF90259.1"/>
    </source>
</evidence>
<keyword evidence="7" id="KW-0472">Membrane</keyword>
<comment type="subcellular location">
    <subcellularLocation>
        <location evidence="1">Golgi apparatus membrane</location>
        <topology evidence="1">Single-pass type II membrane protein</topology>
    </subcellularLocation>
</comment>
<dbReference type="STRING" id="715226.ABI_32750"/>
<evidence type="ECO:0000256" key="6">
    <source>
        <dbReference type="ARBA" id="ARBA00023034"/>
    </source>
</evidence>
<dbReference type="PANTHER" id="PTHR13572">
    <property type="entry name" value="ENDO-ALPHA-1,2-MANNOSIDASE"/>
    <property type="match status" value="1"/>
</dbReference>
<protein>
    <submittedName>
        <fullName evidence="8">Mannosidase-like protein</fullName>
    </submittedName>
</protein>
<reference evidence="9" key="1">
    <citation type="submission" date="2011-03" db="EMBL/GenBank/DDBJ databases">
        <title>Draft genome sequence of Brevundimonas diminuta.</title>
        <authorList>
            <person name="Brown P.J.B."/>
            <person name="Buechlein A."/>
            <person name="Hemmerich C."/>
            <person name="Brun Y.V."/>
        </authorList>
    </citation>
    <scope>NUCLEOTIDE SEQUENCE [LARGE SCALE GENOMIC DNA]</scope>
    <source>
        <strain evidence="9">C19</strain>
    </source>
</reference>
<dbReference type="PANTHER" id="PTHR13572:SF4">
    <property type="entry name" value="RE57134P"/>
    <property type="match status" value="1"/>
</dbReference>
<evidence type="ECO:0000256" key="1">
    <source>
        <dbReference type="ARBA" id="ARBA00004323"/>
    </source>
</evidence>
<keyword evidence="6" id="KW-0333">Golgi apparatus</keyword>
<keyword evidence="5" id="KW-1133">Transmembrane helix</keyword>
<dbReference type="Gene3D" id="3.20.20.80">
    <property type="entry name" value="Glycosidases"/>
    <property type="match status" value="1"/>
</dbReference>
<name>F4QPX2_9CAUL</name>
<keyword evidence="2" id="KW-0812">Transmembrane</keyword>
<dbReference type="AlphaFoldDB" id="F4QPX2"/>
<accession>F4QPX2</accession>
<dbReference type="Proteomes" id="UP000006512">
    <property type="component" value="Unassembled WGS sequence"/>
</dbReference>
<proteinExistence type="predicted"/>
<evidence type="ECO:0000256" key="5">
    <source>
        <dbReference type="ARBA" id="ARBA00022989"/>
    </source>
</evidence>
<dbReference type="GO" id="GO:0004559">
    <property type="term" value="F:alpha-mannosidase activity"/>
    <property type="evidence" value="ECO:0007669"/>
    <property type="project" value="TreeGrafter"/>
</dbReference>
<dbReference type="Pfam" id="PF16317">
    <property type="entry name" value="Glyco_hydro_99"/>
    <property type="match status" value="1"/>
</dbReference>
<organism evidence="8 9">
    <name type="scientific">Asticcacaulis biprosthecium C19</name>
    <dbReference type="NCBI Taxonomy" id="715226"/>
    <lineage>
        <taxon>Bacteria</taxon>
        <taxon>Pseudomonadati</taxon>
        <taxon>Pseudomonadota</taxon>
        <taxon>Alphaproteobacteria</taxon>
        <taxon>Caulobacterales</taxon>
        <taxon>Caulobacteraceae</taxon>
        <taxon>Asticcacaulis</taxon>
    </lineage>
</organism>
<evidence type="ECO:0000256" key="2">
    <source>
        <dbReference type="ARBA" id="ARBA00022692"/>
    </source>
</evidence>